<comment type="caution">
    <text evidence="1">The sequence shown here is derived from an EMBL/GenBank/DDBJ whole genome shotgun (WGS) entry which is preliminary data.</text>
</comment>
<evidence type="ECO:0000313" key="2">
    <source>
        <dbReference type="Proteomes" id="UP001321473"/>
    </source>
</evidence>
<feature type="non-terminal residue" evidence="1">
    <location>
        <position position="1"/>
    </location>
</feature>
<dbReference type="Proteomes" id="UP001321473">
    <property type="component" value="Unassembled WGS sequence"/>
</dbReference>
<keyword evidence="2" id="KW-1185">Reference proteome</keyword>
<gene>
    <name evidence="1" type="ORF">V5799_018755</name>
</gene>
<sequence>TNYPLKMKLSRGPLLDEAPVMEVSYEGGPLFAAVPHLRTTARFPRCPVVPLRHPKTSDRRSGGRAACSSTSKMLRFEGSYEEALSLSLL</sequence>
<reference evidence="1 2" key="1">
    <citation type="journal article" date="2023" name="Arcadia Sci">
        <title>De novo assembly of a long-read Amblyomma americanum tick genome.</title>
        <authorList>
            <person name="Chou S."/>
            <person name="Poskanzer K.E."/>
            <person name="Rollins M."/>
            <person name="Thuy-Boun P.S."/>
        </authorList>
    </citation>
    <scope>NUCLEOTIDE SEQUENCE [LARGE SCALE GENOMIC DNA]</scope>
    <source>
        <strain evidence="1">F_SG_1</strain>
        <tissue evidence="1">Salivary glands</tissue>
    </source>
</reference>
<dbReference type="AlphaFoldDB" id="A0AAQ4EYC4"/>
<name>A0AAQ4EYC4_AMBAM</name>
<protein>
    <submittedName>
        <fullName evidence="1">Uncharacterized protein</fullName>
    </submittedName>
</protein>
<evidence type="ECO:0000313" key="1">
    <source>
        <dbReference type="EMBL" id="KAK8779904.1"/>
    </source>
</evidence>
<proteinExistence type="predicted"/>
<accession>A0AAQ4EYC4</accession>
<dbReference type="EMBL" id="JARKHS020009391">
    <property type="protein sequence ID" value="KAK8779904.1"/>
    <property type="molecule type" value="Genomic_DNA"/>
</dbReference>
<organism evidence="1 2">
    <name type="scientific">Amblyomma americanum</name>
    <name type="common">Lone star tick</name>
    <dbReference type="NCBI Taxonomy" id="6943"/>
    <lineage>
        <taxon>Eukaryota</taxon>
        <taxon>Metazoa</taxon>
        <taxon>Ecdysozoa</taxon>
        <taxon>Arthropoda</taxon>
        <taxon>Chelicerata</taxon>
        <taxon>Arachnida</taxon>
        <taxon>Acari</taxon>
        <taxon>Parasitiformes</taxon>
        <taxon>Ixodida</taxon>
        <taxon>Ixodoidea</taxon>
        <taxon>Ixodidae</taxon>
        <taxon>Amblyomminae</taxon>
        <taxon>Amblyomma</taxon>
    </lineage>
</organism>